<sequence>MDEHHQLETLVILENTCCSPWTPITAATTSSTPSLVTLFPSLIGGDITSFGDPFGIWMYAAFIASSPCLSAIVSGAR</sequence>
<dbReference type="GeneID" id="36590137"/>
<reference evidence="2 3" key="1">
    <citation type="submission" date="2016-04" db="EMBL/GenBank/DDBJ databases">
        <title>A degradative enzymes factory behind the ericoid mycorrhizal symbiosis.</title>
        <authorList>
            <consortium name="DOE Joint Genome Institute"/>
            <person name="Martino E."/>
            <person name="Morin E."/>
            <person name="Grelet G."/>
            <person name="Kuo A."/>
            <person name="Kohler A."/>
            <person name="Daghino S."/>
            <person name="Barry K."/>
            <person name="Choi C."/>
            <person name="Cichocki N."/>
            <person name="Clum A."/>
            <person name="Copeland A."/>
            <person name="Hainaut M."/>
            <person name="Haridas S."/>
            <person name="Labutti K."/>
            <person name="Lindquist E."/>
            <person name="Lipzen A."/>
            <person name="Khouja H.-R."/>
            <person name="Murat C."/>
            <person name="Ohm R."/>
            <person name="Olson A."/>
            <person name="Spatafora J."/>
            <person name="Veneault-Fourrey C."/>
            <person name="Henrissat B."/>
            <person name="Grigoriev I."/>
            <person name="Martin F."/>
            <person name="Perotto S."/>
        </authorList>
    </citation>
    <scope>NUCLEOTIDE SEQUENCE [LARGE SCALE GENOMIC DNA]</scope>
    <source>
        <strain evidence="2 3">E</strain>
    </source>
</reference>
<proteinExistence type="predicted"/>
<keyword evidence="1" id="KW-1133">Transmembrane helix</keyword>
<protein>
    <submittedName>
        <fullName evidence="2">Uncharacterized protein</fullName>
    </submittedName>
</protein>
<dbReference type="RefSeq" id="XP_024726907.1">
    <property type="nucleotide sequence ID" value="XM_024882060.1"/>
</dbReference>
<organism evidence="2 3">
    <name type="scientific">Hyaloscypha bicolor E</name>
    <dbReference type="NCBI Taxonomy" id="1095630"/>
    <lineage>
        <taxon>Eukaryota</taxon>
        <taxon>Fungi</taxon>
        <taxon>Dikarya</taxon>
        <taxon>Ascomycota</taxon>
        <taxon>Pezizomycotina</taxon>
        <taxon>Leotiomycetes</taxon>
        <taxon>Helotiales</taxon>
        <taxon>Hyaloscyphaceae</taxon>
        <taxon>Hyaloscypha</taxon>
        <taxon>Hyaloscypha bicolor</taxon>
    </lineage>
</organism>
<keyword evidence="1" id="KW-0812">Transmembrane</keyword>
<evidence type="ECO:0000256" key="1">
    <source>
        <dbReference type="SAM" id="Phobius"/>
    </source>
</evidence>
<dbReference type="AlphaFoldDB" id="A0A2J6SGV8"/>
<dbReference type="Proteomes" id="UP000235371">
    <property type="component" value="Unassembled WGS sequence"/>
</dbReference>
<keyword evidence="3" id="KW-1185">Reference proteome</keyword>
<dbReference type="EMBL" id="KZ613914">
    <property type="protein sequence ID" value="PMD50003.1"/>
    <property type="molecule type" value="Genomic_DNA"/>
</dbReference>
<dbReference type="InParanoid" id="A0A2J6SGV8"/>
<gene>
    <name evidence="2" type="ORF">K444DRAFT_622246</name>
</gene>
<accession>A0A2J6SGV8</accession>
<feature type="transmembrane region" description="Helical" evidence="1">
    <location>
        <begin position="56"/>
        <end position="76"/>
    </location>
</feature>
<keyword evidence="1" id="KW-0472">Membrane</keyword>
<evidence type="ECO:0000313" key="2">
    <source>
        <dbReference type="EMBL" id="PMD50003.1"/>
    </source>
</evidence>
<name>A0A2J6SGV8_9HELO</name>
<evidence type="ECO:0000313" key="3">
    <source>
        <dbReference type="Proteomes" id="UP000235371"/>
    </source>
</evidence>